<name>A0A0B5EYY3_STRA4</name>
<feature type="region of interest" description="Disordered" evidence="1">
    <location>
        <begin position="42"/>
        <end position="61"/>
    </location>
</feature>
<accession>A0A0B5EYY3</accession>
<reference evidence="2 3" key="1">
    <citation type="submission" date="2015-01" db="EMBL/GenBank/DDBJ databases">
        <title>Enhanced salinomycin production by adjusting the supply of polyketide extender units in Streptomyce albus DSM 41398.</title>
        <authorList>
            <person name="Lu C."/>
        </authorList>
    </citation>
    <scope>NUCLEOTIDE SEQUENCE [LARGE SCALE GENOMIC DNA]</scope>
    <source>
        <strain evidence="3">ATCC 21838 / DSM 41398 / FERM P-419 / JCM 4703 / NBRC 107858</strain>
    </source>
</reference>
<evidence type="ECO:0000256" key="1">
    <source>
        <dbReference type="SAM" id="MobiDB-lite"/>
    </source>
</evidence>
<sequence>MLGGDGIVRVEGDHLEDGAPAHGTPLFPRLPTAFGGKLCTATGRAPRPGRPYAPETWPRPP</sequence>
<feature type="region of interest" description="Disordered" evidence="1">
    <location>
        <begin position="1"/>
        <end position="29"/>
    </location>
</feature>
<proteinExistence type="predicted"/>
<dbReference type="EMBL" id="CP010519">
    <property type="protein sequence ID" value="AJE84595.1"/>
    <property type="molecule type" value="Genomic_DNA"/>
</dbReference>
<evidence type="ECO:0000313" key="2">
    <source>
        <dbReference type="EMBL" id="AJE84595.1"/>
    </source>
</evidence>
<gene>
    <name evidence="2" type="ORF">SLNWT_4219</name>
</gene>
<protein>
    <submittedName>
        <fullName evidence="2">Uncharacterized protein</fullName>
    </submittedName>
</protein>
<dbReference type="Proteomes" id="UP000031523">
    <property type="component" value="Chromosome"/>
</dbReference>
<evidence type="ECO:0000313" key="3">
    <source>
        <dbReference type="Proteomes" id="UP000031523"/>
    </source>
</evidence>
<feature type="compositionally biased region" description="Basic and acidic residues" evidence="1">
    <location>
        <begin position="8"/>
        <end position="19"/>
    </location>
</feature>
<dbReference type="KEGG" id="sals:SLNWT_4219"/>
<keyword evidence="3" id="KW-1185">Reference proteome</keyword>
<organism evidence="2 3">
    <name type="scientific">Streptomyces albus (strain ATCC 21838 / DSM 41398 / FERM P-419 / JCM 4703 / NBRC 107858)</name>
    <dbReference type="NCBI Taxonomy" id="1081613"/>
    <lineage>
        <taxon>Bacteria</taxon>
        <taxon>Bacillati</taxon>
        <taxon>Actinomycetota</taxon>
        <taxon>Actinomycetes</taxon>
        <taxon>Kitasatosporales</taxon>
        <taxon>Streptomycetaceae</taxon>
        <taxon>Streptomyces</taxon>
    </lineage>
</organism>
<dbReference type="AlphaFoldDB" id="A0A0B5EYY3"/>